<evidence type="ECO:0000256" key="4">
    <source>
        <dbReference type="ARBA" id="ARBA00022692"/>
    </source>
</evidence>
<sequence length="273" mass="27922">MSPSGRAPGSTGRESTRTTARPRRSPARPSGPQGPTPRAQDRPNRRPAPPVRRVLGLRVRTLVVLVALLVVVLGAVAWFSPLLSVRSVTVQGETVVTEQQVLDALDVPAGTRLVGLDLAAAAARVAALPRVASATVDRTLPSRVAVTVVERTAVAWVAAADGQHLLDASGVDYAVEAPAPGVPRLAVATPGPGDPSTRAALGVLTSLPDPVRALVATVGATSASAVQLTLTDGRTVVWGGVDGAARKAEVLTAVLTQPGSTYDVSSPDLPTVR</sequence>
<dbReference type="PANTHER" id="PTHR37820">
    <property type="entry name" value="CELL DIVISION PROTEIN DIVIB"/>
    <property type="match status" value="1"/>
</dbReference>
<evidence type="ECO:0000256" key="5">
    <source>
        <dbReference type="ARBA" id="ARBA00022989"/>
    </source>
</evidence>
<feature type="transmembrane region" description="Helical" evidence="9">
    <location>
        <begin position="62"/>
        <end position="83"/>
    </location>
</feature>
<dbReference type="Proteomes" id="UP001164965">
    <property type="component" value="Chromosome"/>
</dbReference>
<dbReference type="Pfam" id="PF03799">
    <property type="entry name" value="FtsQ_DivIB_C"/>
    <property type="match status" value="1"/>
</dbReference>
<evidence type="ECO:0000256" key="1">
    <source>
        <dbReference type="ARBA" id="ARBA00004370"/>
    </source>
</evidence>
<dbReference type="Pfam" id="PF08478">
    <property type="entry name" value="POTRA_1"/>
    <property type="match status" value="1"/>
</dbReference>
<keyword evidence="6 9" id="KW-0472">Membrane</keyword>
<dbReference type="InterPro" id="IPR005548">
    <property type="entry name" value="Cell_div_FtsQ/DivIB_C"/>
</dbReference>
<evidence type="ECO:0000313" key="11">
    <source>
        <dbReference type="EMBL" id="UZJ23524.1"/>
    </source>
</evidence>
<keyword evidence="5 9" id="KW-1133">Transmembrane helix</keyword>
<dbReference type="InterPro" id="IPR013685">
    <property type="entry name" value="POTRA_FtsQ_type"/>
</dbReference>
<feature type="region of interest" description="Disordered" evidence="8">
    <location>
        <begin position="1"/>
        <end position="49"/>
    </location>
</feature>
<evidence type="ECO:0000256" key="8">
    <source>
        <dbReference type="SAM" id="MobiDB-lite"/>
    </source>
</evidence>
<keyword evidence="3" id="KW-0132">Cell division</keyword>
<keyword evidence="2" id="KW-1003">Cell membrane</keyword>
<name>A0ABY6NWB4_9NOCA</name>
<evidence type="ECO:0000256" key="6">
    <source>
        <dbReference type="ARBA" id="ARBA00023136"/>
    </source>
</evidence>
<dbReference type="PANTHER" id="PTHR37820:SF1">
    <property type="entry name" value="CELL DIVISION PROTEIN FTSQ"/>
    <property type="match status" value="1"/>
</dbReference>
<keyword evidence="4 9" id="KW-0812">Transmembrane</keyword>
<evidence type="ECO:0000259" key="10">
    <source>
        <dbReference type="PROSITE" id="PS51779"/>
    </source>
</evidence>
<accession>A0ABY6NWB4</accession>
<organism evidence="11 12">
    <name type="scientific">Rhodococcus antarcticus</name>
    <dbReference type="NCBI Taxonomy" id="2987751"/>
    <lineage>
        <taxon>Bacteria</taxon>
        <taxon>Bacillati</taxon>
        <taxon>Actinomycetota</taxon>
        <taxon>Actinomycetes</taxon>
        <taxon>Mycobacteriales</taxon>
        <taxon>Nocardiaceae</taxon>
        <taxon>Rhodococcus</taxon>
    </lineage>
</organism>
<dbReference type="Gene3D" id="3.10.20.310">
    <property type="entry name" value="membrane protein fhac"/>
    <property type="match status" value="1"/>
</dbReference>
<protein>
    <submittedName>
        <fullName evidence="11">FtsQ-type POTRA domain-containing protein</fullName>
    </submittedName>
</protein>
<gene>
    <name evidence="11" type="ORF">RHODO2019_09800</name>
</gene>
<reference evidence="11" key="1">
    <citation type="submission" date="2022-10" db="EMBL/GenBank/DDBJ databases">
        <title>Rhodococcus sp.75.</title>
        <authorList>
            <person name="Sun M."/>
        </authorList>
    </citation>
    <scope>NUCLEOTIDE SEQUENCE</scope>
    <source>
        <strain evidence="11">75</strain>
    </source>
</reference>
<keyword evidence="7" id="KW-0131">Cell cycle</keyword>
<dbReference type="EMBL" id="CP110615">
    <property type="protein sequence ID" value="UZJ23524.1"/>
    <property type="molecule type" value="Genomic_DNA"/>
</dbReference>
<keyword evidence="12" id="KW-1185">Reference proteome</keyword>
<comment type="subcellular location">
    <subcellularLocation>
        <location evidence="1">Membrane</location>
    </subcellularLocation>
</comment>
<dbReference type="InterPro" id="IPR050487">
    <property type="entry name" value="FtsQ_DivIB"/>
</dbReference>
<evidence type="ECO:0000256" key="9">
    <source>
        <dbReference type="SAM" id="Phobius"/>
    </source>
</evidence>
<dbReference type="RefSeq" id="WP_265381631.1">
    <property type="nucleotide sequence ID" value="NZ_CP110615.1"/>
</dbReference>
<evidence type="ECO:0000256" key="2">
    <source>
        <dbReference type="ARBA" id="ARBA00022475"/>
    </source>
</evidence>
<dbReference type="InterPro" id="IPR034746">
    <property type="entry name" value="POTRA"/>
</dbReference>
<feature type="domain" description="POTRA" evidence="10">
    <location>
        <begin position="83"/>
        <end position="151"/>
    </location>
</feature>
<evidence type="ECO:0000256" key="7">
    <source>
        <dbReference type="ARBA" id="ARBA00023306"/>
    </source>
</evidence>
<proteinExistence type="predicted"/>
<evidence type="ECO:0000256" key="3">
    <source>
        <dbReference type="ARBA" id="ARBA00022618"/>
    </source>
</evidence>
<dbReference type="PROSITE" id="PS51779">
    <property type="entry name" value="POTRA"/>
    <property type="match status" value="1"/>
</dbReference>
<evidence type="ECO:0000313" key="12">
    <source>
        <dbReference type="Proteomes" id="UP001164965"/>
    </source>
</evidence>